<dbReference type="GO" id="GO:0031011">
    <property type="term" value="C:Ino80 complex"/>
    <property type="evidence" value="ECO:0007669"/>
    <property type="project" value="InterPro"/>
</dbReference>
<feature type="compositionally biased region" description="Polar residues" evidence="5">
    <location>
        <begin position="47"/>
        <end position="57"/>
    </location>
</feature>
<dbReference type="Pfam" id="PF08265">
    <property type="entry name" value="YL1_C"/>
    <property type="match status" value="1"/>
</dbReference>
<keyword evidence="3" id="KW-0804">Transcription</keyword>
<dbReference type="CTD" id="20250567"/>
<dbReference type="AlphaFoldDB" id="V4AZR4"/>
<dbReference type="STRING" id="225164.V4AZR4"/>
<feature type="domain" description="Vps72/YL1 C-terminal" evidence="6">
    <location>
        <begin position="143"/>
        <end position="172"/>
    </location>
</feature>
<name>V4AZR4_LOTGI</name>
<feature type="region of interest" description="Disordered" evidence="5">
    <location>
        <begin position="1"/>
        <end position="61"/>
    </location>
</feature>
<organism evidence="7 8">
    <name type="scientific">Lottia gigantea</name>
    <name type="common">Giant owl limpet</name>
    <dbReference type="NCBI Taxonomy" id="225164"/>
    <lineage>
        <taxon>Eukaryota</taxon>
        <taxon>Metazoa</taxon>
        <taxon>Spiralia</taxon>
        <taxon>Lophotrochozoa</taxon>
        <taxon>Mollusca</taxon>
        <taxon>Gastropoda</taxon>
        <taxon>Patellogastropoda</taxon>
        <taxon>Lottioidea</taxon>
        <taxon>Lottiidae</taxon>
        <taxon>Lottia</taxon>
    </lineage>
</organism>
<evidence type="ECO:0000313" key="7">
    <source>
        <dbReference type="EMBL" id="ESP03218.1"/>
    </source>
</evidence>
<evidence type="ECO:0000313" key="8">
    <source>
        <dbReference type="Proteomes" id="UP000030746"/>
    </source>
</evidence>
<dbReference type="GO" id="GO:0006338">
    <property type="term" value="P:chromatin remodeling"/>
    <property type="evidence" value="ECO:0007669"/>
    <property type="project" value="InterPro"/>
</dbReference>
<keyword evidence="4" id="KW-0539">Nucleus</keyword>
<evidence type="ECO:0000256" key="5">
    <source>
        <dbReference type="SAM" id="MobiDB-lite"/>
    </source>
</evidence>
<dbReference type="PANTHER" id="PTHR31200:SF1">
    <property type="entry name" value="INO80 COMPLEX SUBUNIT C"/>
    <property type="match status" value="1"/>
</dbReference>
<evidence type="ECO:0000256" key="2">
    <source>
        <dbReference type="ARBA" id="ARBA00023015"/>
    </source>
</evidence>
<protein>
    <recommendedName>
        <fullName evidence="6">Vps72/YL1 C-terminal domain-containing protein</fullName>
    </recommendedName>
</protein>
<keyword evidence="2" id="KW-0805">Transcription regulation</keyword>
<dbReference type="RefSeq" id="XP_009046141.1">
    <property type="nucleotide sequence ID" value="XM_009047893.1"/>
</dbReference>
<dbReference type="InterPro" id="IPR029525">
    <property type="entry name" value="INO80C/Ies6"/>
</dbReference>
<dbReference type="OMA" id="QETTEVH"/>
<dbReference type="InterPro" id="IPR013272">
    <property type="entry name" value="Vps72/YL1_C"/>
</dbReference>
<dbReference type="KEGG" id="lgi:LOTGIDRAFT_237822"/>
<gene>
    <name evidence="7" type="ORF">LOTGIDRAFT_237822</name>
</gene>
<reference evidence="7 8" key="1">
    <citation type="journal article" date="2013" name="Nature">
        <title>Insights into bilaterian evolution from three spiralian genomes.</title>
        <authorList>
            <person name="Simakov O."/>
            <person name="Marletaz F."/>
            <person name="Cho S.J."/>
            <person name="Edsinger-Gonzales E."/>
            <person name="Havlak P."/>
            <person name="Hellsten U."/>
            <person name="Kuo D.H."/>
            <person name="Larsson T."/>
            <person name="Lv J."/>
            <person name="Arendt D."/>
            <person name="Savage R."/>
            <person name="Osoegawa K."/>
            <person name="de Jong P."/>
            <person name="Grimwood J."/>
            <person name="Chapman J.A."/>
            <person name="Shapiro H."/>
            <person name="Aerts A."/>
            <person name="Otillar R.P."/>
            <person name="Terry A.Y."/>
            <person name="Boore J.L."/>
            <person name="Grigoriev I.V."/>
            <person name="Lindberg D.R."/>
            <person name="Seaver E.C."/>
            <person name="Weisblat D.A."/>
            <person name="Putnam N.H."/>
            <person name="Rokhsar D.S."/>
        </authorList>
    </citation>
    <scope>NUCLEOTIDE SEQUENCE [LARGE SCALE GENOMIC DNA]</scope>
</reference>
<feature type="compositionally biased region" description="Basic residues" evidence="5">
    <location>
        <begin position="7"/>
        <end position="17"/>
    </location>
</feature>
<keyword evidence="8" id="KW-1185">Reference proteome</keyword>
<comment type="subcellular location">
    <subcellularLocation>
        <location evidence="1">Nucleus</location>
    </subcellularLocation>
</comment>
<dbReference type="HOGENOM" id="CLU_071116_0_0_1"/>
<dbReference type="PANTHER" id="PTHR31200">
    <property type="entry name" value="INO80 COMPLEX SUBUNIT C"/>
    <property type="match status" value="1"/>
</dbReference>
<dbReference type="Proteomes" id="UP000030746">
    <property type="component" value="Unassembled WGS sequence"/>
</dbReference>
<sequence>MEAPSGKCKKSTNRNKTSHSAGTTSGTPSKRKKLVQAEETEEISVVSFENETTSSVRQTTTNEEVITQTTAVPVIPIVPEKQLPVFKDPNFVHSSKGTSCGKRTRVWKNLKQIIAGDRSFPWKPTDVTYGSIDAPPSFRPGKKYSDISGLEASYVDPQTKLRYATAEEFSHVRILPGDIVTGYLALRKANTPVP</sequence>
<dbReference type="GeneID" id="20250567"/>
<evidence type="ECO:0000256" key="4">
    <source>
        <dbReference type="ARBA" id="ARBA00023242"/>
    </source>
</evidence>
<evidence type="ECO:0000256" key="1">
    <source>
        <dbReference type="ARBA" id="ARBA00004123"/>
    </source>
</evidence>
<feature type="compositionally biased region" description="Polar residues" evidence="5">
    <location>
        <begin position="18"/>
        <end position="28"/>
    </location>
</feature>
<dbReference type="EMBL" id="KB200084">
    <property type="protein sequence ID" value="ESP03218.1"/>
    <property type="molecule type" value="Genomic_DNA"/>
</dbReference>
<accession>V4AZR4</accession>
<evidence type="ECO:0000259" key="6">
    <source>
        <dbReference type="SMART" id="SM00993"/>
    </source>
</evidence>
<dbReference type="OrthoDB" id="49520at2759"/>
<evidence type="ECO:0000256" key="3">
    <source>
        <dbReference type="ARBA" id="ARBA00023163"/>
    </source>
</evidence>
<dbReference type="SMART" id="SM00993">
    <property type="entry name" value="YL1_C"/>
    <property type="match status" value="1"/>
</dbReference>
<proteinExistence type="predicted"/>